<dbReference type="Pfam" id="PF08378">
    <property type="entry name" value="NERD"/>
    <property type="match status" value="1"/>
</dbReference>
<evidence type="ECO:0000313" key="2">
    <source>
        <dbReference type="EMBL" id="PTQ83812.1"/>
    </source>
</evidence>
<evidence type="ECO:0000259" key="1">
    <source>
        <dbReference type="PROSITE" id="PS50965"/>
    </source>
</evidence>
<protein>
    <submittedName>
        <fullName evidence="2">Nuclease-like protein</fullName>
    </submittedName>
</protein>
<feature type="domain" description="NERD" evidence="1">
    <location>
        <begin position="37"/>
        <end position="147"/>
    </location>
</feature>
<dbReference type="RefSeq" id="WP_108033012.1">
    <property type="nucleotide sequence ID" value="NZ_QAOM01000012.1"/>
</dbReference>
<organism evidence="2 3">
    <name type="scientific">Trichococcus patagoniensis</name>
    <dbReference type="NCBI Taxonomy" id="382641"/>
    <lineage>
        <taxon>Bacteria</taxon>
        <taxon>Bacillati</taxon>
        <taxon>Bacillota</taxon>
        <taxon>Bacilli</taxon>
        <taxon>Lactobacillales</taxon>
        <taxon>Carnobacteriaceae</taxon>
        <taxon>Trichococcus</taxon>
    </lineage>
</organism>
<evidence type="ECO:0000313" key="3">
    <source>
        <dbReference type="Proteomes" id="UP000244161"/>
    </source>
</evidence>
<name>A0A2T5IJ32_9LACT</name>
<gene>
    <name evidence="2" type="ORF">C8U37_11282</name>
</gene>
<keyword evidence="3" id="KW-1185">Reference proteome</keyword>
<dbReference type="InterPro" id="IPR011528">
    <property type="entry name" value="NERD"/>
</dbReference>
<dbReference type="AlphaFoldDB" id="A0A2T5IJ32"/>
<dbReference type="EMBL" id="QAOM01000012">
    <property type="protein sequence ID" value="PTQ83812.1"/>
    <property type="molecule type" value="Genomic_DNA"/>
</dbReference>
<comment type="caution">
    <text evidence="2">The sequence shown here is derived from an EMBL/GenBank/DDBJ whole genome shotgun (WGS) entry which is preliminary data.</text>
</comment>
<dbReference type="Proteomes" id="UP000244161">
    <property type="component" value="Unassembled WGS sequence"/>
</dbReference>
<accession>A0A2T5IJ32</accession>
<proteinExistence type="predicted"/>
<reference evidence="2 3" key="1">
    <citation type="submission" date="2018-04" db="EMBL/GenBank/DDBJ databases">
        <title>Genomic Encyclopedia of Archaeal and Bacterial Type Strains, Phase II (KMG-II): from individual species to whole genera.</title>
        <authorList>
            <person name="Goeker M."/>
        </authorList>
    </citation>
    <scope>NUCLEOTIDE SEQUENCE [LARGE SCALE GENOMIC DNA]</scope>
    <source>
        <strain evidence="2 3">DSM 18806</strain>
    </source>
</reference>
<dbReference type="OrthoDB" id="2136191at2"/>
<sequence length="299" mass="34738">MAFKERTKPKLLRIYEILHKRMHLGNRDYNYYINFDKGFEGECGLDEQTEQLGPDWLVLNDLQLEFRLAPFQIDTLLISSDVIVLLETKNYEGVHQWGERKLTKQSGLALENPSMQVKKTQTRLEFLLATLGCQMKVEAFVIFINPEFTLLGAPKDEGYILPSQIPGFLRNLRKKLTKLTVEQEKLASALVNLHDPNYPCKIPEYHYDQLRKGIPCPNCGMLEGTFKGHHQTCLNCGQRMNVKRCIKASIEEFRILFPEEKMTTSRMMEWCGSGDKDRVYRVLKEEYTATGKNSGRYYH</sequence>
<dbReference type="PROSITE" id="PS50965">
    <property type="entry name" value="NERD"/>
    <property type="match status" value="1"/>
</dbReference>